<dbReference type="Proteomes" id="UP000318943">
    <property type="component" value="Unassembled WGS sequence"/>
</dbReference>
<feature type="transmembrane region" description="Helical" evidence="2">
    <location>
        <begin position="159"/>
        <end position="187"/>
    </location>
</feature>
<comment type="caution">
    <text evidence="4">The sequence shown here is derived from an EMBL/GenBank/DDBJ whole genome shotgun (WGS) entry which is preliminary data.</text>
</comment>
<evidence type="ECO:0000256" key="2">
    <source>
        <dbReference type="SAM" id="Phobius"/>
    </source>
</evidence>
<evidence type="ECO:0000256" key="1">
    <source>
        <dbReference type="SAM" id="MobiDB-lite"/>
    </source>
</evidence>
<evidence type="ECO:0000259" key="3">
    <source>
        <dbReference type="Pfam" id="PF04830"/>
    </source>
</evidence>
<keyword evidence="5" id="KW-1185">Reference proteome</keyword>
<reference evidence="4 5" key="1">
    <citation type="submission" date="2019-05" db="EMBL/GenBank/DDBJ databases">
        <title>Whole genome sequence analysis of Cupriavidus campinensis S14E4C strain.</title>
        <authorList>
            <person name="Abbaszade G."/>
            <person name="Szabo A."/>
            <person name="Toumi M."/>
            <person name="Toth E."/>
        </authorList>
    </citation>
    <scope>NUCLEOTIDE SEQUENCE [LARGE SCALE GENOMIC DNA]</scope>
    <source>
        <strain evidence="4 5">S14E4C</strain>
    </source>
</reference>
<keyword evidence="2" id="KW-1133">Transmembrane helix</keyword>
<evidence type="ECO:0000313" key="5">
    <source>
        <dbReference type="Proteomes" id="UP000318943"/>
    </source>
</evidence>
<protein>
    <recommendedName>
        <fullName evidence="3">DUF637 domain-containing protein</fullName>
    </recommendedName>
</protein>
<dbReference type="RefSeq" id="WP_144203474.1">
    <property type="nucleotide sequence ID" value="NZ_CAJPVH010000013.1"/>
</dbReference>
<proteinExistence type="predicted"/>
<dbReference type="EMBL" id="VCIZ01000031">
    <property type="protein sequence ID" value="TSP09248.1"/>
    <property type="molecule type" value="Genomic_DNA"/>
</dbReference>
<dbReference type="Pfam" id="PF04830">
    <property type="entry name" value="DUF637"/>
    <property type="match status" value="1"/>
</dbReference>
<dbReference type="InterPro" id="IPR006915">
    <property type="entry name" value="DUF637_hemagglutn_put"/>
</dbReference>
<sequence>MAYQVYLPDGYVQALATPNGGAISGQNVSLDFDGQLRNSGQITAGDLLQVKAGSLDLSPNVVDIGTNAYKAQGGWNVVTGTVVQPGGFLSAMRMDIDAGMIHAVNDAFRITRADGTVDEEASAALVAQLKESLGLNYTEDTLQDDIHTRFIKEKKGFGIIGQIVAMVAAVAISIVTAGAGAALMGVAMAQMTVAQAMIAVAIDAAISATLSSMVSQVITTGSLNIGAALKAGAVSGLTAGLTQGALGALNLSAPGVSSFGDNIAKGNWAAVQANAGSYIQASIVRSAISAGVNTAVYGGSFGQAFAGGLVRDAAAVGANAVGVSAPGIGMPGSDPSTILTNVLGHALVGCAAQSLSGGDCAGGAIGGAASAIAAPLIRDEVYAGSDAVRYSDDAVRQALTVGLATLIGGAAGALLGADVTSAGLAAQNEAINNATAMMVPRPAPTGPGGTYTPNNGPQKSDPLANPLEAENDGGPIGTPNNGPQGGTLTGTPASGPQGLTILANPGCGSAAGLGCVGLSVIASVKDGVDKLSNALGMSTPAGADSAANTANSERLANQLTAEQIANGHAFDKHVLIQNEFGGSITSKQQFAEKIETILNNPSATKQLSNERAAYWDDATGVVIIVNPKASDRGTAFKPTNGKIYFDNLR</sequence>
<feature type="domain" description="DUF637" evidence="3">
    <location>
        <begin position="221"/>
        <end position="367"/>
    </location>
</feature>
<feature type="region of interest" description="Disordered" evidence="1">
    <location>
        <begin position="440"/>
        <end position="494"/>
    </location>
</feature>
<evidence type="ECO:0000313" key="4">
    <source>
        <dbReference type="EMBL" id="TSP09248.1"/>
    </source>
</evidence>
<feature type="transmembrane region" description="Helical" evidence="2">
    <location>
        <begin position="193"/>
        <end position="214"/>
    </location>
</feature>
<keyword evidence="2" id="KW-0812">Transmembrane</keyword>
<name>A0ABY3EET5_9BURK</name>
<gene>
    <name evidence="4" type="ORF">FGG12_28595</name>
</gene>
<organism evidence="4 5">
    <name type="scientific">Cupriavidus campinensis</name>
    <dbReference type="NCBI Taxonomy" id="151783"/>
    <lineage>
        <taxon>Bacteria</taxon>
        <taxon>Pseudomonadati</taxon>
        <taxon>Pseudomonadota</taxon>
        <taxon>Betaproteobacteria</taxon>
        <taxon>Burkholderiales</taxon>
        <taxon>Burkholderiaceae</taxon>
        <taxon>Cupriavidus</taxon>
    </lineage>
</organism>
<keyword evidence="2" id="KW-0472">Membrane</keyword>
<accession>A0ABY3EET5</accession>